<feature type="region of interest" description="Disordered" evidence="1">
    <location>
        <begin position="32"/>
        <end position="52"/>
    </location>
</feature>
<evidence type="ECO:0000256" key="2">
    <source>
        <dbReference type="SAM" id="SignalP"/>
    </source>
</evidence>
<dbReference type="Proteomes" id="UP001162483">
    <property type="component" value="Unassembled WGS sequence"/>
</dbReference>
<proteinExistence type="predicted"/>
<dbReference type="EMBL" id="CATNWA010016774">
    <property type="protein sequence ID" value="CAI9595287.1"/>
    <property type="molecule type" value="Genomic_DNA"/>
</dbReference>
<evidence type="ECO:0000313" key="3">
    <source>
        <dbReference type="EMBL" id="CAI9595287.1"/>
    </source>
</evidence>
<accession>A0ABN9FEB2</accession>
<name>A0ABN9FEB2_9NEOB</name>
<feature type="signal peptide" evidence="2">
    <location>
        <begin position="1"/>
        <end position="23"/>
    </location>
</feature>
<organism evidence="3 4">
    <name type="scientific">Staurois parvus</name>
    <dbReference type="NCBI Taxonomy" id="386267"/>
    <lineage>
        <taxon>Eukaryota</taxon>
        <taxon>Metazoa</taxon>
        <taxon>Chordata</taxon>
        <taxon>Craniata</taxon>
        <taxon>Vertebrata</taxon>
        <taxon>Euteleostomi</taxon>
        <taxon>Amphibia</taxon>
        <taxon>Batrachia</taxon>
        <taxon>Anura</taxon>
        <taxon>Neobatrachia</taxon>
        <taxon>Ranoidea</taxon>
        <taxon>Ranidae</taxon>
        <taxon>Staurois</taxon>
    </lineage>
</organism>
<reference evidence="3" key="1">
    <citation type="submission" date="2023-05" db="EMBL/GenBank/DDBJ databases">
        <authorList>
            <person name="Stuckert A."/>
        </authorList>
    </citation>
    <scope>NUCLEOTIDE SEQUENCE</scope>
</reference>
<feature type="non-terminal residue" evidence="3">
    <location>
        <position position="52"/>
    </location>
</feature>
<evidence type="ECO:0000256" key="1">
    <source>
        <dbReference type="SAM" id="MobiDB-lite"/>
    </source>
</evidence>
<comment type="caution">
    <text evidence="3">The sequence shown here is derived from an EMBL/GenBank/DDBJ whole genome shotgun (WGS) entry which is preliminary data.</text>
</comment>
<protein>
    <submittedName>
        <fullName evidence="3">Uncharacterized protein</fullName>
    </submittedName>
</protein>
<gene>
    <name evidence="3" type="ORF">SPARVUS_LOCUS11868852</name>
</gene>
<keyword evidence="4" id="KW-1185">Reference proteome</keyword>
<keyword evidence="2" id="KW-0732">Signal</keyword>
<evidence type="ECO:0000313" key="4">
    <source>
        <dbReference type="Proteomes" id="UP001162483"/>
    </source>
</evidence>
<sequence>MYHYNVLCVCHVFTFLNLPSVLPSCVAALAGKGTRKTDTGIGRRTPVGGHSG</sequence>
<feature type="chain" id="PRO_5047202100" evidence="2">
    <location>
        <begin position="24"/>
        <end position="52"/>
    </location>
</feature>